<proteinExistence type="predicted"/>
<dbReference type="EMBL" id="LR877154">
    <property type="protein sequence ID" value="CAD2218133.1"/>
    <property type="molecule type" value="Genomic_DNA"/>
</dbReference>
<feature type="compositionally biased region" description="Acidic residues" evidence="1">
    <location>
        <begin position="13"/>
        <end position="22"/>
    </location>
</feature>
<accession>A0A7G2CHG9</accession>
<feature type="compositionally biased region" description="Pro residues" evidence="1">
    <location>
        <begin position="127"/>
        <end position="137"/>
    </location>
</feature>
<feature type="compositionally biased region" description="Basic and acidic residues" evidence="1">
    <location>
        <begin position="61"/>
        <end position="71"/>
    </location>
</feature>
<keyword evidence="3" id="KW-1185">Reference proteome</keyword>
<dbReference type="VEuPathDB" id="TriTrypDB:ADEAN_000561900"/>
<protein>
    <submittedName>
        <fullName evidence="2">Uncharacterized protein</fullName>
    </submittedName>
</protein>
<evidence type="ECO:0000313" key="3">
    <source>
        <dbReference type="Proteomes" id="UP000515908"/>
    </source>
</evidence>
<evidence type="ECO:0000313" key="2">
    <source>
        <dbReference type="EMBL" id="CAD2218133.1"/>
    </source>
</evidence>
<feature type="region of interest" description="Disordered" evidence="1">
    <location>
        <begin position="127"/>
        <end position="148"/>
    </location>
</feature>
<feature type="compositionally biased region" description="Low complexity" evidence="1">
    <location>
        <begin position="48"/>
        <end position="60"/>
    </location>
</feature>
<dbReference type="Proteomes" id="UP000515908">
    <property type="component" value="Chromosome 10"/>
</dbReference>
<feature type="region of interest" description="Disordered" evidence="1">
    <location>
        <begin position="1"/>
        <end position="71"/>
    </location>
</feature>
<evidence type="ECO:0000256" key="1">
    <source>
        <dbReference type="SAM" id="MobiDB-lite"/>
    </source>
</evidence>
<organism evidence="2 3">
    <name type="scientific">Angomonas deanei</name>
    <dbReference type="NCBI Taxonomy" id="59799"/>
    <lineage>
        <taxon>Eukaryota</taxon>
        <taxon>Discoba</taxon>
        <taxon>Euglenozoa</taxon>
        <taxon>Kinetoplastea</taxon>
        <taxon>Metakinetoplastina</taxon>
        <taxon>Trypanosomatida</taxon>
        <taxon>Trypanosomatidae</taxon>
        <taxon>Strigomonadinae</taxon>
        <taxon>Angomonas</taxon>
    </lineage>
</organism>
<name>A0A7G2CHG9_9TRYP</name>
<sequence>MKSLNDWLATDSESTDTDEEESTTQQTKLVPPLTTKPSEASLNPEEGSPTVSNTSTTRSTVTDEARQRQEEMREKMKALLGTNVVSKVAEAVNTTPFGTTPVVTTGPSFDSVDTPAVGTTVKFPAVPSPPTSAPAPPHHMTSTPSAPAEGPYEAIEVMVVDRGTQTTTTTETQTDPVWMDDPRLAGPVLLPGRMSDARYYSTSNFGLVGGQGMPRYDSKRMTIEALSHKQAQEATLLQEQLDLIQHSIDMLISRYNLPPPPPALV</sequence>
<gene>
    <name evidence="2" type="ORF">ADEAN_000561900</name>
</gene>
<reference evidence="2 3" key="1">
    <citation type="submission" date="2020-08" db="EMBL/GenBank/DDBJ databases">
        <authorList>
            <person name="Newling K."/>
            <person name="Davey J."/>
            <person name="Forrester S."/>
        </authorList>
    </citation>
    <scope>NUCLEOTIDE SEQUENCE [LARGE SCALE GENOMIC DNA]</scope>
    <source>
        <strain evidence="3">Crithidia deanei Carvalho (ATCC PRA-265)</strain>
    </source>
</reference>
<dbReference type="AlphaFoldDB" id="A0A7G2CHG9"/>